<reference evidence="1 2" key="1">
    <citation type="journal article" date="2018" name="Mol. Genet. Genomics">
        <title>The red deer Cervus elaphus genome CerEla1.0: sequencing, annotating, genes, and chromosomes.</title>
        <authorList>
            <person name="Bana N.A."/>
            <person name="Nyiri A."/>
            <person name="Nagy J."/>
            <person name="Frank K."/>
            <person name="Nagy T."/>
            <person name="Steger V."/>
            <person name="Schiller M."/>
            <person name="Lakatos P."/>
            <person name="Sugar L."/>
            <person name="Horn P."/>
            <person name="Barta E."/>
            <person name="Orosz L."/>
        </authorList>
    </citation>
    <scope>NUCLEOTIDE SEQUENCE [LARGE SCALE GENOMIC DNA]</scope>
    <source>
        <strain evidence="1">Hungarian</strain>
    </source>
</reference>
<accession>A0A212C0L9</accession>
<dbReference type="PANTHER" id="PTHR37343:SF1">
    <property type="entry name" value="PROLINE-RICH PROTEIN 32"/>
    <property type="match status" value="1"/>
</dbReference>
<dbReference type="AlphaFoldDB" id="A0A212C0L9"/>
<evidence type="ECO:0000313" key="1">
    <source>
        <dbReference type="EMBL" id="OWJ99558.1"/>
    </source>
</evidence>
<dbReference type="EMBL" id="MKHE01000034">
    <property type="protein sequence ID" value="OWJ99558.1"/>
    <property type="molecule type" value="Genomic_DNA"/>
</dbReference>
<evidence type="ECO:0000313" key="2">
    <source>
        <dbReference type="Proteomes" id="UP000242450"/>
    </source>
</evidence>
<sequence length="316" mass="33441">KKHQLFLQTELVCVGIQLVFSITSRRLSSSNSSMACIENVLGGHAPSPTAVAAAENGNREPQPGLPLQCLKDDAGSWGHPRVPLRPPFKVLSDLARERLECPLERTGSCIPVDGSRALKPPYGPPPAVAEEPLATGEVNSSEGPAGWRQRGQDSVNNVSQEFSGSPPALMVVGTKVSNGGTERGGSNAGLYVALPRGQGFFPSRGPQVRGPPHISTLRSGVMMELPPGNTKVTGRERLAHVSFPLGGPRHPVENWPRPMPLASSTAGLPCCATAHCFIPPRPPSFNPFLAMPIAFAPPPIFGPPLPSCSAHLCFYI</sequence>
<dbReference type="PANTHER" id="PTHR37343">
    <property type="entry name" value="PROLINE-RICH PROTEIN 32"/>
    <property type="match status" value="1"/>
</dbReference>
<dbReference type="InterPro" id="IPR027891">
    <property type="entry name" value="DUF4645"/>
</dbReference>
<comment type="caution">
    <text evidence="1">The sequence shown here is derived from an EMBL/GenBank/DDBJ whole genome shotgun (WGS) entry which is preliminary data.</text>
</comment>
<name>A0A212C0L9_CEREH</name>
<keyword evidence="2" id="KW-1185">Reference proteome</keyword>
<feature type="non-terminal residue" evidence="1">
    <location>
        <position position="1"/>
    </location>
</feature>
<protein>
    <submittedName>
        <fullName evidence="1">PRR32</fullName>
    </submittedName>
</protein>
<dbReference type="OrthoDB" id="9802133at2759"/>
<organism evidence="1 2">
    <name type="scientific">Cervus elaphus hippelaphus</name>
    <name type="common">European red deer</name>
    <dbReference type="NCBI Taxonomy" id="46360"/>
    <lineage>
        <taxon>Eukaryota</taxon>
        <taxon>Metazoa</taxon>
        <taxon>Chordata</taxon>
        <taxon>Craniata</taxon>
        <taxon>Vertebrata</taxon>
        <taxon>Euteleostomi</taxon>
        <taxon>Mammalia</taxon>
        <taxon>Eutheria</taxon>
        <taxon>Laurasiatheria</taxon>
        <taxon>Artiodactyla</taxon>
        <taxon>Ruminantia</taxon>
        <taxon>Pecora</taxon>
        <taxon>Cervidae</taxon>
        <taxon>Cervinae</taxon>
        <taxon>Cervus</taxon>
    </lineage>
</organism>
<proteinExistence type="predicted"/>
<dbReference type="Proteomes" id="UP000242450">
    <property type="component" value="Chromosome X"/>
</dbReference>
<dbReference type="Pfam" id="PF15488">
    <property type="entry name" value="DUF4645"/>
    <property type="match status" value="1"/>
</dbReference>
<gene>
    <name evidence="1" type="ORF">Celaphus_00009508</name>
</gene>